<keyword evidence="9 16" id="KW-0418">Kinase</keyword>
<name>L7JUL4_TRAHO</name>
<dbReference type="EC" id="2.7.11.13" evidence="2"/>
<dbReference type="InterPro" id="IPR046349">
    <property type="entry name" value="C1-like_sf"/>
</dbReference>
<dbReference type="InterPro" id="IPR011009">
    <property type="entry name" value="Kinase-like_dom_sf"/>
</dbReference>
<comment type="similarity">
    <text evidence="1">Belongs to the protein kinase superfamily. AGC Ser/Thr protein kinase family. PKC subfamily.</text>
</comment>
<sequence>MKKLGGSNEDIVEKGVGKKTNGTVKFNIVDFVSDPLFECHWIDFYVDSELKTSVDVAEIKTEATKEITIGMQNNRDFEIILRGKNDVLLGMLFFACEYFMNYKNKKRVKFEFIQNATLECDMQFQRDIKLIRKNAEIICVYRDGHALENYKTITPFYCAVCNNIATFMDAYRCYKCRITCHKKCSNYILFYCVFAPEIEQAKLVKRYNIPHVLEDENASGFRYCNHCGTRIRLGEMCKVCRKCNERFHETCASFLPKSCGISLELRMKMADFNPPVQVSSKAAIKYEISDFSLVKVLGRGAFGKVMLAKKNHTLVAMKILKKEVIVNSNNIHYLDLERHILKLVSEANHPFLMKMLYCFQDEQNVYFGTEFLAGGDLFHYAATHKFTHEQIKLYVCEILLGLEFLHAKNIIYRDMKLDNVLICADGHVKIADFGLCKDNIGPDTMTYTFCGTADTIAPEVILGGGYTKDADWWSFGVVIYEMYENECPFNGSTTEEISAEILQTMPKFTENTPSEAQDLILKLLTRDPSERLGHGIVDGEEIRGHFYFKNINWNDVREKKTKPVFIPQSNLKDNF</sequence>
<evidence type="ECO:0000313" key="17">
    <source>
        <dbReference type="Proteomes" id="UP000011185"/>
    </source>
</evidence>
<dbReference type="PROSITE" id="PS00107">
    <property type="entry name" value="PROTEIN_KINASE_ATP"/>
    <property type="match status" value="1"/>
</dbReference>
<dbReference type="OrthoDB" id="63267at2759"/>
<dbReference type="InterPro" id="IPR000719">
    <property type="entry name" value="Prot_kinase_dom"/>
</dbReference>
<keyword evidence="5" id="KW-0808">Transferase</keyword>
<evidence type="ECO:0000256" key="11">
    <source>
        <dbReference type="ARBA" id="ARBA00022840"/>
    </source>
</evidence>
<evidence type="ECO:0000256" key="12">
    <source>
        <dbReference type="PROSITE-ProRule" id="PRU10141"/>
    </source>
</evidence>
<feature type="domain" description="Phorbol-ester/DAG-type" evidence="14">
    <location>
        <begin position="144"/>
        <end position="192"/>
    </location>
</feature>
<dbReference type="InterPro" id="IPR017441">
    <property type="entry name" value="Protein_kinase_ATP_BS"/>
</dbReference>
<dbReference type="InterPro" id="IPR008271">
    <property type="entry name" value="Ser/Thr_kinase_AS"/>
</dbReference>
<dbReference type="GO" id="GO:0008270">
    <property type="term" value="F:zinc ion binding"/>
    <property type="evidence" value="ECO:0007669"/>
    <property type="project" value="UniProtKB-KW"/>
</dbReference>
<evidence type="ECO:0000256" key="6">
    <source>
        <dbReference type="ARBA" id="ARBA00022723"/>
    </source>
</evidence>
<dbReference type="SUPFAM" id="SSF57889">
    <property type="entry name" value="Cysteine-rich domain"/>
    <property type="match status" value="2"/>
</dbReference>
<organism evidence="16 17">
    <name type="scientific">Trachipleistophora hominis</name>
    <name type="common">Microsporidian parasite</name>
    <dbReference type="NCBI Taxonomy" id="72359"/>
    <lineage>
        <taxon>Eukaryota</taxon>
        <taxon>Fungi</taxon>
        <taxon>Fungi incertae sedis</taxon>
        <taxon>Microsporidia</taxon>
        <taxon>Pleistophoridae</taxon>
        <taxon>Trachipleistophora</taxon>
    </lineage>
</organism>
<dbReference type="SMART" id="SM00220">
    <property type="entry name" value="S_TKc"/>
    <property type="match status" value="1"/>
</dbReference>
<feature type="binding site" evidence="12">
    <location>
        <position position="318"/>
    </location>
    <ligand>
        <name>ATP</name>
        <dbReference type="ChEBI" id="CHEBI:30616"/>
    </ligand>
</feature>
<keyword evidence="6" id="KW-0479">Metal-binding</keyword>
<dbReference type="GO" id="GO:0004697">
    <property type="term" value="F:diacylglycerol-dependent serine/threonine kinase activity"/>
    <property type="evidence" value="ECO:0007669"/>
    <property type="project" value="UniProtKB-EC"/>
</dbReference>
<evidence type="ECO:0000256" key="8">
    <source>
        <dbReference type="ARBA" id="ARBA00022771"/>
    </source>
</evidence>
<evidence type="ECO:0000256" key="4">
    <source>
        <dbReference type="ARBA" id="ARBA00022553"/>
    </source>
</evidence>
<keyword evidence="3 16" id="KW-0723">Serine/threonine-protein kinase</keyword>
<dbReference type="Gene3D" id="3.30.60.20">
    <property type="match status" value="2"/>
</dbReference>
<keyword evidence="7 12" id="KW-0547">Nucleotide-binding</keyword>
<keyword evidence="11 12" id="KW-0067">ATP-binding</keyword>
<dbReference type="PANTHER" id="PTHR24351">
    <property type="entry name" value="RIBOSOMAL PROTEIN S6 KINASE"/>
    <property type="match status" value="1"/>
</dbReference>
<keyword evidence="8" id="KW-0863">Zinc-finger</keyword>
<dbReference type="CDD" id="cd00029">
    <property type="entry name" value="C1"/>
    <property type="match status" value="1"/>
</dbReference>
<dbReference type="InParanoid" id="L7JUL4"/>
<keyword evidence="17" id="KW-1185">Reference proteome</keyword>
<evidence type="ECO:0000259" key="15">
    <source>
        <dbReference type="PROSITE" id="PS51285"/>
    </source>
</evidence>
<dbReference type="SMART" id="SM00109">
    <property type="entry name" value="C1"/>
    <property type="match status" value="2"/>
</dbReference>
<dbReference type="AlphaFoldDB" id="L7JUL4"/>
<dbReference type="GO" id="GO:0005524">
    <property type="term" value="F:ATP binding"/>
    <property type="evidence" value="ECO:0007669"/>
    <property type="project" value="UniProtKB-UniRule"/>
</dbReference>
<evidence type="ECO:0000256" key="3">
    <source>
        <dbReference type="ARBA" id="ARBA00022527"/>
    </source>
</evidence>
<dbReference type="SUPFAM" id="SSF56112">
    <property type="entry name" value="Protein kinase-like (PK-like)"/>
    <property type="match status" value="1"/>
</dbReference>
<evidence type="ECO:0000313" key="16">
    <source>
        <dbReference type="EMBL" id="ELQ74711.1"/>
    </source>
</evidence>
<dbReference type="STRING" id="72359.L7JUL4"/>
<gene>
    <name evidence="16" type="ORF">THOM_2352</name>
</gene>
<keyword evidence="10" id="KW-0862">Zinc</keyword>
<dbReference type="FunCoup" id="L7JUL4">
    <property type="interactions" value="65"/>
</dbReference>
<dbReference type="PROSITE" id="PS51285">
    <property type="entry name" value="AGC_KINASE_CTER"/>
    <property type="match status" value="1"/>
</dbReference>
<dbReference type="PROSITE" id="PS00108">
    <property type="entry name" value="PROTEIN_KINASE_ST"/>
    <property type="match status" value="1"/>
</dbReference>
<evidence type="ECO:0000259" key="13">
    <source>
        <dbReference type="PROSITE" id="PS50011"/>
    </source>
</evidence>
<proteinExistence type="inferred from homology"/>
<keyword evidence="4" id="KW-0597">Phosphoprotein</keyword>
<evidence type="ECO:0000256" key="1">
    <source>
        <dbReference type="ARBA" id="ARBA00005490"/>
    </source>
</evidence>
<dbReference type="InterPro" id="IPR000961">
    <property type="entry name" value="AGC-kinase_C"/>
</dbReference>
<dbReference type="OMA" id="MTKNPNM"/>
<dbReference type="PROSITE" id="PS00479">
    <property type="entry name" value="ZF_DAG_PE_1"/>
    <property type="match status" value="1"/>
</dbReference>
<evidence type="ECO:0000256" key="7">
    <source>
        <dbReference type="ARBA" id="ARBA00022741"/>
    </source>
</evidence>
<dbReference type="FunFam" id="1.10.510.10:FF:000210">
    <property type="entry name" value="Non-specific serine/threonine protein kinase"/>
    <property type="match status" value="1"/>
</dbReference>
<protein>
    <recommendedName>
        <fullName evidence="2">protein kinase C</fullName>
        <ecNumber evidence="2">2.7.11.13</ecNumber>
    </recommendedName>
</protein>
<dbReference type="PROSITE" id="PS50081">
    <property type="entry name" value="ZF_DAG_PE_2"/>
    <property type="match status" value="2"/>
</dbReference>
<dbReference type="EMBL" id="JH994028">
    <property type="protein sequence ID" value="ELQ74711.1"/>
    <property type="molecule type" value="Genomic_DNA"/>
</dbReference>
<feature type="domain" description="AGC-kinase C-terminal" evidence="15">
    <location>
        <begin position="549"/>
        <end position="575"/>
    </location>
</feature>
<dbReference type="PROSITE" id="PS50011">
    <property type="entry name" value="PROTEIN_KINASE_DOM"/>
    <property type="match status" value="1"/>
</dbReference>
<reference evidence="16 17" key="1">
    <citation type="journal article" date="2012" name="PLoS Pathog.">
        <title>The genome of the obligate intracellular parasite Trachipleistophora hominis: new insights into microsporidian genome dynamics and reductive evolution.</title>
        <authorList>
            <person name="Heinz E."/>
            <person name="Williams T.A."/>
            <person name="Nakjang S."/>
            <person name="Noel C.J."/>
            <person name="Swan D.C."/>
            <person name="Goldberg A.V."/>
            <person name="Harris S.R."/>
            <person name="Weinmaier T."/>
            <person name="Markert S."/>
            <person name="Becher D."/>
            <person name="Bernhardt J."/>
            <person name="Dagan T."/>
            <person name="Hacker C."/>
            <person name="Lucocq J.M."/>
            <person name="Schweder T."/>
            <person name="Rattei T."/>
            <person name="Hall N."/>
            <person name="Hirt R.P."/>
            <person name="Embley T.M."/>
        </authorList>
    </citation>
    <scope>NUCLEOTIDE SEQUENCE [LARGE SCALE GENOMIC DNA]</scope>
</reference>
<evidence type="ECO:0000256" key="10">
    <source>
        <dbReference type="ARBA" id="ARBA00022833"/>
    </source>
</evidence>
<accession>L7JUL4</accession>
<dbReference type="Pfam" id="PF00069">
    <property type="entry name" value="Pkinase"/>
    <property type="match status" value="1"/>
</dbReference>
<evidence type="ECO:0000256" key="2">
    <source>
        <dbReference type="ARBA" id="ARBA00012429"/>
    </source>
</evidence>
<evidence type="ECO:0000256" key="5">
    <source>
        <dbReference type="ARBA" id="ARBA00022679"/>
    </source>
</evidence>
<dbReference type="VEuPathDB" id="MicrosporidiaDB:THOM_2352"/>
<dbReference type="Gene3D" id="1.10.510.10">
    <property type="entry name" value="Transferase(Phosphotransferase) domain 1"/>
    <property type="match status" value="1"/>
</dbReference>
<feature type="domain" description="Protein kinase" evidence="13">
    <location>
        <begin position="291"/>
        <end position="548"/>
    </location>
</feature>
<dbReference type="HOGENOM" id="CLU_000288_54_5_1"/>
<evidence type="ECO:0000256" key="9">
    <source>
        <dbReference type="ARBA" id="ARBA00022777"/>
    </source>
</evidence>
<feature type="domain" description="Phorbol-ester/DAG-type" evidence="14">
    <location>
        <begin position="210"/>
        <end position="259"/>
    </location>
</feature>
<dbReference type="Proteomes" id="UP000011185">
    <property type="component" value="Unassembled WGS sequence"/>
</dbReference>
<dbReference type="Gene3D" id="3.30.200.20">
    <property type="entry name" value="Phosphorylase Kinase, domain 1"/>
    <property type="match status" value="1"/>
</dbReference>
<dbReference type="InterPro" id="IPR002219">
    <property type="entry name" value="PKC_DAG/PE"/>
</dbReference>
<evidence type="ECO:0000259" key="14">
    <source>
        <dbReference type="PROSITE" id="PS50081"/>
    </source>
</evidence>